<evidence type="ECO:0000256" key="7">
    <source>
        <dbReference type="RuleBase" id="RU362091"/>
    </source>
</evidence>
<organism evidence="8 9">
    <name type="scientific">Yarrowia lipolytica</name>
    <name type="common">Candida lipolytica</name>
    <dbReference type="NCBI Taxonomy" id="4952"/>
    <lineage>
        <taxon>Eukaryota</taxon>
        <taxon>Fungi</taxon>
        <taxon>Dikarya</taxon>
        <taxon>Ascomycota</taxon>
        <taxon>Saccharomycotina</taxon>
        <taxon>Dipodascomycetes</taxon>
        <taxon>Dipodascales</taxon>
        <taxon>Dipodascales incertae sedis</taxon>
        <taxon>Yarrowia</taxon>
    </lineage>
</organism>
<dbReference type="GO" id="GO:0015606">
    <property type="term" value="F:spermidine transmembrane transporter activity"/>
    <property type="evidence" value="ECO:0007669"/>
    <property type="project" value="TreeGrafter"/>
</dbReference>
<keyword evidence="6" id="KW-0472">Membrane</keyword>
<gene>
    <name evidence="8" type="ORF">B0I71DRAFT_131326</name>
</gene>
<dbReference type="VEuPathDB" id="FungiDB:YALI1_D25178g"/>
<dbReference type="GO" id="GO:0005886">
    <property type="term" value="C:plasma membrane"/>
    <property type="evidence" value="ECO:0007669"/>
    <property type="project" value="TreeGrafter"/>
</dbReference>
<dbReference type="AlphaFoldDB" id="A0A371C7E0"/>
<proteinExistence type="inferred from homology"/>
<comment type="similarity">
    <text evidence="2 7">Belongs to the sodium:solute symporter (SSF) (TC 2.A.21) family.</text>
</comment>
<dbReference type="OrthoDB" id="6132759at2759"/>
<dbReference type="PANTHER" id="PTHR48086">
    <property type="entry name" value="SODIUM/PROLINE SYMPORTER-RELATED"/>
    <property type="match status" value="1"/>
</dbReference>
<evidence type="ECO:0000313" key="9">
    <source>
        <dbReference type="Proteomes" id="UP000256601"/>
    </source>
</evidence>
<dbReference type="InterPro" id="IPR050277">
    <property type="entry name" value="Sodium:Solute_Symporter"/>
</dbReference>
<evidence type="ECO:0000256" key="2">
    <source>
        <dbReference type="ARBA" id="ARBA00006434"/>
    </source>
</evidence>
<keyword evidence="3" id="KW-0813">Transport</keyword>
<keyword evidence="4" id="KW-0812">Transmembrane</keyword>
<dbReference type="InterPro" id="IPR038377">
    <property type="entry name" value="Na/Glc_symporter_sf"/>
</dbReference>
<dbReference type="PANTHER" id="PTHR48086:SF10">
    <property type="entry name" value="AGR155CP"/>
    <property type="match status" value="1"/>
</dbReference>
<dbReference type="EMBL" id="KZ858984">
    <property type="protein sequence ID" value="RDW26216.1"/>
    <property type="molecule type" value="Genomic_DNA"/>
</dbReference>
<dbReference type="Proteomes" id="UP000256601">
    <property type="component" value="Unassembled WGS sequence"/>
</dbReference>
<dbReference type="PROSITE" id="PS50283">
    <property type="entry name" value="NA_SOLUT_SYMP_3"/>
    <property type="match status" value="1"/>
</dbReference>
<evidence type="ECO:0000256" key="4">
    <source>
        <dbReference type="ARBA" id="ARBA00022692"/>
    </source>
</evidence>
<accession>A0A371C7E0</accession>
<dbReference type="Gene3D" id="1.20.1730.10">
    <property type="entry name" value="Sodium/glucose cotransporter"/>
    <property type="match status" value="1"/>
</dbReference>
<keyword evidence="5" id="KW-1133">Transmembrane helix</keyword>
<dbReference type="VEuPathDB" id="FungiDB:YALI0_D19866g"/>
<evidence type="ECO:0000256" key="1">
    <source>
        <dbReference type="ARBA" id="ARBA00004141"/>
    </source>
</evidence>
<dbReference type="InterPro" id="IPR001734">
    <property type="entry name" value="Na/solute_symporter"/>
</dbReference>
<reference evidence="8 9" key="1">
    <citation type="submission" date="2018-07" db="EMBL/GenBank/DDBJ databases">
        <title>Draft Genome Assemblies for Five Robust Yarrowia lipolytica Strains Exhibiting High Lipid Production and Pentose Sugar Utilization and Sugar Alcohol Secretion from Undetoxified Lignocellulosic Biomass Hydrolysates.</title>
        <authorList>
            <consortium name="DOE Joint Genome Institute"/>
            <person name="Walker C."/>
            <person name="Ryu S."/>
            <person name="Na H."/>
            <person name="Zane M."/>
            <person name="LaButti K."/>
            <person name="Lipzen A."/>
            <person name="Haridas S."/>
            <person name="Barry K."/>
            <person name="Grigoriev I.V."/>
            <person name="Quarterman J."/>
            <person name="Slininger P."/>
            <person name="Dien B."/>
            <person name="Trinh C.T."/>
        </authorList>
    </citation>
    <scope>NUCLEOTIDE SEQUENCE [LARGE SCALE GENOMIC DNA]</scope>
    <source>
        <strain evidence="8 9">YB392</strain>
    </source>
</reference>
<protein>
    <submittedName>
        <fullName evidence="8">Uncharacterized protein</fullName>
    </submittedName>
</protein>
<sequence length="585" mass="64140">MAGHISHSASNAIIYCVLCFFLVMGLVVGYIHMRQKKGGFLSANNTRTAIPLAINFVASAMGAGVLNTYPDIAVRAGVEGLMVYTISSALPMMLFAWVGPIVRRECPDGFVLTEWTRYRYGWLTSFYLSCLTIGTMYLYMVAELSAVQAAIETLAGVDALPVLIVEAIFTSIYTAVGGFHTSFFTDNIQGGMVLILLIIVCVGLGVYFHVDPSEPKKSGMLEPNLLANKLIYILPVAIATNDCFLSGFWMRTFASKNNRELFWACAIATVLTLVILTVLGLTGLLAVWAKMVVDGEQFVYGDERSANAFFYVLLEMPGWVIGFTIAFTLSLSVAAYDSNVSAMASTISNDFFRNKVPMVWVRLIVLCINAPVIVVAIKAPNVLNIFLIADLFSAAVIPIMFCGLSRKMYFITGWEVIGGGFGGMITVFIFGSIYFKNAHEGIKLLILLQGLYGDDWSAFGAFVAAPVGSILWGFGILIIRLTVLKIYSMISKKPFTALDKPDPTQTGMSVLRDAPHVDADTTSESVVLDRKDPTIMPELMEIHDEGGHLTDAFHLDLENEFHLNDHHMHLHHRSHGAHHDPGVIP</sequence>
<evidence type="ECO:0000256" key="3">
    <source>
        <dbReference type="ARBA" id="ARBA00022448"/>
    </source>
</evidence>
<evidence type="ECO:0000256" key="5">
    <source>
        <dbReference type="ARBA" id="ARBA00022989"/>
    </source>
</evidence>
<evidence type="ECO:0000256" key="6">
    <source>
        <dbReference type="ARBA" id="ARBA00023136"/>
    </source>
</evidence>
<name>A0A371C7E0_YARLL</name>
<comment type="subcellular location">
    <subcellularLocation>
        <location evidence="1">Membrane</location>
        <topology evidence="1">Multi-pass membrane protein</topology>
    </subcellularLocation>
</comment>
<dbReference type="Pfam" id="PF00474">
    <property type="entry name" value="SSF"/>
    <property type="match status" value="1"/>
</dbReference>
<evidence type="ECO:0000313" key="8">
    <source>
        <dbReference type="EMBL" id="RDW26216.1"/>
    </source>
</evidence>